<feature type="transmembrane region" description="Helical" evidence="11">
    <location>
        <begin position="17"/>
        <end position="41"/>
    </location>
</feature>
<dbReference type="Pfam" id="PF01435">
    <property type="entry name" value="Peptidase_M48"/>
    <property type="match status" value="1"/>
</dbReference>
<feature type="transmembrane region" description="Helical" evidence="11">
    <location>
        <begin position="240"/>
        <end position="269"/>
    </location>
</feature>
<keyword evidence="5" id="KW-0479">Metal-binding</keyword>
<dbReference type="PATRIC" id="fig|1301098.3.peg.3530"/>
<dbReference type="HOGENOM" id="CLU_024494_0_0_6"/>
<dbReference type="SUPFAM" id="SSF158682">
    <property type="entry name" value="TerB-like"/>
    <property type="match status" value="1"/>
</dbReference>
<dbReference type="InterPro" id="IPR029024">
    <property type="entry name" value="TerB-like"/>
</dbReference>
<protein>
    <submittedName>
        <fullName evidence="13">Peptidase, M48 family</fullName>
        <ecNumber evidence="13">3.4.24.-</ecNumber>
    </submittedName>
</protein>
<evidence type="ECO:0000256" key="10">
    <source>
        <dbReference type="ARBA" id="ARBA00023136"/>
    </source>
</evidence>
<dbReference type="EMBL" id="HG322950">
    <property type="protein sequence ID" value="CDF84854.1"/>
    <property type="molecule type" value="Genomic_DNA"/>
</dbReference>
<dbReference type="OrthoDB" id="15218at2"/>
<gene>
    <name evidence="13" type="ORF">PKB_3511</name>
</gene>
<dbReference type="PANTHER" id="PTHR43221">
    <property type="entry name" value="PROTEASE HTPX"/>
    <property type="match status" value="1"/>
</dbReference>
<comment type="cofactor">
    <cofactor evidence="1">
        <name>Zn(2+)</name>
        <dbReference type="ChEBI" id="CHEBI:29105"/>
    </cofactor>
</comment>
<keyword evidence="9" id="KW-0482">Metalloprotease</keyword>
<evidence type="ECO:0000256" key="4">
    <source>
        <dbReference type="ARBA" id="ARBA00022692"/>
    </source>
</evidence>
<keyword evidence="10 11" id="KW-0472">Membrane</keyword>
<sequence>MNFFQHQDRARRQTGRLVLLLAIAVTCLVSITTLVLGWLWRHIGEPGTHWTSPNNLSNFDLYLGVALVVVSVVVIAALYKQNQLSAGGRAVAERLGGRLISLDAKGPDERRVLNVVEEMALASGTPVPPVYLLDDEAINAFAAGLTPRDAVIGITRGAIGLLDRDELQGVIAHEFSHIYNGDMRLNTRLVALLHGILVLGLIGETVLRGFWSSDSGNGARVRVGGRSNTSTAAGDSGGGAAFAVILVAVLAGVALWMLGSIGSFFGNLIKAAVNRQREYLADASAVQFTRNPAGIAGALKKIGGHGSLLAALHRAEFSHLYFGDGTGAHWFGFDTHPPLKQRIRRIEPNWDGRYPKVEPRLDTPLLDRESWNAALSGFAPSAALASVEAIGEPREEHLEVARSTLHQLDDRLHSAARTIDGAQALVYGLLMDSEPAARDQQMQLIKQHLDLGPAFQLDLLDDALRALDAGQRLPLLDLAMPALKQLDTPQFETLRQNMALLIKADGRVKLLEWTLLRIVERNLRPGSARIGNLPLEDLQEEAAVLLSFLSAVDDASELHAEQAFSEAWSALPFSLRQRPAAGKLRELEVALRRLVQLRPLQKPQLLKAMARCIESDGHISIAEAELLRAVADILDCPMPPLLAA</sequence>
<keyword evidence="6 13" id="KW-0378">Hydrolase</keyword>
<keyword evidence="8 11" id="KW-1133">Transmembrane helix</keyword>
<keyword evidence="3" id="KW-0645">Protease</keyword>
<dbReference type="GO" id="GO:0006508">
    <property type="term" value="P:proteolysis"/>
    <property type="evidence" value="ECO:0007669"/>
    <property type="project" value="UniProtKB-KW"/>
</dbReference>
<keyword evidence="14" id="KW-1185">Reference proteome</keyword>
<keyword evidence="2" id="KW-1003">Cell membrane</keyword>
<name>A0A024HJM8_PSEKB</name>
<dbReference type="RefSeq" id="WP_043253349.1">
    <property type="nucleotide sequence ID" value="NZ_HG322950.1"/>
</dbReference>
<dbReference type="GO" id="GO:0046872">
    <property type="term" value="F:metal ion binding"/>
    <property type="evidence" value="ECO:0007669"/>
    <property type="project" value="UniProtKB-KW"/>
</dbReference>
<evidence type="ECO:0000256" key="8">
    <source>
        <dbReference type="ARBA" id="ARBA00022989"/>
    </source>
</evidence>
<feature type="transmembrane region" description="Helical" evidence="11">
    <location>
        <begin position="189"/>
        <end position="211"/>
    </location>
</feature>
<keyword evidence="4 11" id="KW-0812">Transmembrane</keyword>
<dbReference type="Gene3D" id="3.30.2010.10">
    <property type="entry name" value="Metalloproteases ('zincins'), catalytic domain"/>
    <property type="match status" value="1"/>
</dbReference>
<evidence type="ECO:0000256" key="6">
    <source>
        <dbReference type="ARBA" id="ARBA00022801"/>
    </source>
</evidence>
<reference evidence="13 14" key="1">
    <citation type="submission" date="2013-03" db="EMBL/GenBank/DDBJ databases">
        <authorList>
            <person name="Linke B."/>
        </authorList>
    </citation>
    <scope>NUCLEOTIDE SEQUENCE [LARGE SCALE GENOMIC DNA]</scope>
    <source>
        <strain evidence="13 14">B13</strain>
    </source>
</reference>
<evidence type="ECO:0000313" key="13">
    <source>
        <dbReference type="EMBL" id="CDF84854.1"/>
    </source>
</evidence>
<organism evidence="13 14">
    <name type="scientific">Pseudomonas knackmussii (strain DSM 6978 / CCUG 54928 / LMG 23759 / B13)</name>
    <dbReference type="NCBI Taxonomy" id="1301098"/>
    <lineage>
        <taxon>Bacteria</taxon>
        <taxon>Pseudomonadati</taxon>
        <taxon>Pseudomonadota</taxon>
        <taxon>Gammaproteobacteria</taxon>
        <taxon>Pseudomonadales</taxon>
        <taxon>Pseudomonadaceae</taxon>
        <taxon>Pseudomonas</taxon>
    </lineage>
</organism>
<evidence type="ECO:0000256" key="2">
    <source>
        <dbReference type="ARBA" id="ARBA00022475"/>
    </source>
</evidence>
<dbReference type="InterPro" id="IPR001915">
    <property type="entry name" value="Peptidase_M48"/>
</dbReference>
<dbReference type="PANTHER" id="PTHR43221:SF2">
    <property type="entry name" value="PROTEASE HTPX HOMOLOG"/>
    <property type="match status" value="1"/>
</dbReference>
<dbReference type="GO" id="GO:0004222">
    <property type="term" value="F:metalloendopeptidase activity"/>
    <property type="evidence" value="ECO:0007669"/>
    <property type="project" value="InterPro"/>
</dbReference>
<keyword evidence="7" id="KW-0862">Zinc</keyword>
<dbReference type="Proteomes" id="UP000025241">
    <property type="component" value="Chromosome I"/>
</dbReference>
<dbReference type="AlphaFoldDB" id="A0A024HJM8"/>
<dbReference type="InterPro" id="IPR050083">
    <property type="entry name" value="HtpX_protease"/>
</dbReference>
<proteinExistence type="predicted"/>
<feature type="domain" description="Peptidase M48" evidence="12">
    <location>
        <begin position="109"/>
        <end position="347"/>
    </location>
</feature>
<dbReference type="STRING" id="1301098.PKB_3511"/>
<evidence type="ECO:0000313" key="14">
    <source>
        <dbReference type="Proteomes" id="UP000025241"/>
    </source>
</evidence>
<dbReference type="EC" id="3.4.24.-" evidence="13"/>
<evidence type="ECO:0000256" key="9">
    <source>
        <dbReference type="ARBA" id="ARBA00023049"/>
    </source>
</evidence>
<accession>A0A024HJM8</accession>
<dbReference type="CDD" id="cd07340">
    <property type="entry name" value="M48B_Htpx_like"/>
    <property type="match status" value="1"/>
</dbReference>
<evidence type="ECO:0000256" key="3">
    <source>
        <dbReference type="ARBA" id="ARBA00022670"/>
    </source>
</evidence>
<evidence type="ECO:0000256" key="5">
    <source>
        <dbReference type="ARBA" id="ARBA00022723"/>
    </source>
</evidence>
<evidence type="ECO:0000259" key="12">
    <source>
        <dbReference type="Pfam" id="PF01435"/>
    </source>
</evidence>
<reference evidence="13 14" key="2">
    <citation type="submission" date="2014-05" db="EMBL/GenBank/DDBJ databases">
        <title>Genome sequence of the 3-chlorobenzoate degrading bacterium Pseudomonas knackmussii B13 shows multiple evidence for horizontal gene transfer.</title>
        <authorList>
            <person name="Miyazaki R."/>
            <person name="Bertelli C."/>
            <person name="Falquet L."/>
            <person name="Robinson-Rechavi M."/>
            <person name="Gharib W."/>
            <person name="Roy S."/>
            <person name="Van der Meer J.R."/>
        </authorList>
    </citation>
    <scope>NUCLEOTIDE SEQUENCE [LARGE SCALE GENOMIC DNA]</scope>
    <source>
        <strain evidence="13 14">B13</strain>
    </source>
</reference>
<evidence type="ECO:0000256" key="7">
    <source>
        <dbReference type="ARBA" id="ARBA00022833"/>
    </source>
</evidence>
<evidence type="ECO:0000256" key="1">
    <source>
        <dbReference type="ARBA" id="ARBA00001947"/>
    </source>
</evidence>
<dbReference type="eggNOG" id="COG0501">
    <property type="taxonomic scope" value="Bacteria"/>
</dbReference>
<dbReference type="CDD" id="cd07177">
    <property type="entry name" value="terB_like"/>
    <property type="match status" value="1"/>
</dbReference>
<feature type="transmembrane region" description="Helical" evidence="11">
    <location>
        <begin position="61"/>
        <end position="79"/>
    </location>
</feature>
<dbReference type="KEGG" id="pkc:PKB_3511"/>
<evidence type="ECO:0000256" key="11">
    <source>
        <dbReference type="SAM" id="Phobius"/>
    </source>
</evidence>